<reference evidence="1" key="1">
    <citation type="submission" date="2019-08" db="EMBL/GenBank/DDBJ databases">
        <authorList>
            <person name="Kucharzyk K."/>
            <person name="Murdoch R.W."/>
            <person name="Higgins S."/>
            <person name="Loffler F."/>
        </authorList>
    </citation>
    <scope>NUCLEOTIDE SEQUENCE</scope>
</reference>
<gene>
    <name evidence="1" type="ORF">SDC9_119122</name>
</gene>
<sequence>MNDYVGKGFSISINVQACGCSPLSGGNEDAERNRNCDVFTVCHFGLTGCKADHLHSLRPGGEPQILQENHH</sequence>
<accession>A0A645C3E8</accession>
<protein>
    <submittedName>
        <fullName evidence="1">Uncharacterized protein</fullName>
    </submittedName>
</protein>
<proteinExistence type="predicted"/>
<organism evidence="1">
    <name type="scientific">bioreactor metagenome</name>
    <dbReference type="NCBI Taxonomy" id="1076179"/>
    <lineage>
        <taxon>unclassified sequences</taxon>
        <taxon>metagenomes</taxon>
        <taxon>ecological metagenomes</taxon>
    </lineage>
</organism>
<dbReference type="AlphaFoldDB" id="A0A645C3E8"/>
<dbReference type="EMBL" id="VSSQ01024559">
    <property type="protein sequence ID" value="MPM72149.1"/>
    <property type="molecule type" value="Genomic_DNA"/>
</dbReference>
<comment type="caution">
    <text evidence="1">The sequence shown here is derived from an EMBL/GenBank/DDBJ whole genome shotgun (WGS) entry which is preliminary data.</text>
</comment>
<name>A0A645C3E8_9ZZZZ</name>
<evidence type="ECO:0000313" key="1">
    <source>
        <dbReference type="EMBL" id="MPM72149.1"/>
    </source>
</evidence>